<dbReference type="InterPro" id="IPR044613">
    <property type="entry name" value="Nep1/2-like"/>
</dbReference>
<dbReference type="GO" id="GO:0000338">
    <property type="term" value="P:protein deneddylation"/>
    <property type="evidence" value="ECO:0007669"/>
    <property type="project" value="TreeGrafter"/>
</dbReference>
<comment type="similarity">
    <text evidence="1">Belongs to the peptidase C48 family.</text>
</comment>
<proteinExistence type="inferred from homology"/>
<dbReference type="EMBL" id="CAJGYO010000013">
    <property type="protein sequence ID" value="CAD6265877.1"/>
    <property type="molecule type" value="Genomic_DNA"/>
</dbReference>
<dbReference type="PROSITE" id="PS50600">
    <property type="entry name" value="ULP_PROTEASE"/>
    <property type="match status" value="1"/>
</dbReference>
<reference evidence="6" key="1">
    <citation type="submission" date="2020-10" db="EMBL/GenBank/DDBJ databases">
        <authorList>
            <person name="Han B."/>
            <person name="Lu T."/>
            <person name="Zhao Q."/>
            <person name="Huang X."/>
            <person name="Zhao Y."/>
        </authorList>
    </citation>
    <scope>NUCLEOTIDE SEQUENCE</scope>
</reference>
<evidence type="ECO:0000256" key="2">
    <source>
        <dbReference type="ARBA" id="ARBA00022670"/>
    </source>
</evidence>
<organism evidence="6 7">
    <name type="scientific">Miscanthus lutarioriparius</name>
    <dbReference type="NCBI Taxonomy" id="422564"/>
    <lineage>
        <taxon>Eukaryota</taxon>
        <taxon>Viridiplantae</taxon>
        <taxon>Streptophyta</taxon>
        <taxon>Embryophyta</taxon>
        <taxon>Tracheophyta</taxon>
        <taxon>Spermatophyta</taxon>
        <taxon>Magnoliopsida</taxon>
        <taxon>Liliopsida</taxon>
        <taxon>Poales</taxon>
        <taxon>Poaceae</taxon>
        <taxon>PACMAD clade</taxon>
        <taxon>Panicoideae</taxon>
        <taxon>Andropogonodae</taxon>
        <taxon>Andropogoneae</taxon>
        <taxon>Saccharinae</taxon>
        <taxon>Miscanthus</taxon>
    </lineage>
</organism>
<evidence type="ECO:0000256" key="4">
    <source>
        <dbReference type="ARBA" id="ARBA00022807"/>
    </source>
</evidence>
<dbReference type="InterPro" id="IPR003653">
    <property type="entry name" value="Peptidase_C48_C"/>
</dbReference>
<name>A0A811R710_9POAL</name>
<comment type="caution">
    <text evidence="6">The sequence shown here is derived from an EMBL/GenBank/DDBJ whole genome shotgun (WGS) entry which is preliminary data.</text>
</comment>
<evidence type="ECO:0000256" key="1">
    <source>
        <dbReference type="ARBA" id="ARBA00005234"/>
    </source>
</evidence>
<dbReference type="PANTHER" id="PTHR46468:SF1">
    <property type="entry name" value="SENTRIN-SPECIFIC PROTEASE 8"/>
    <property type="match status" value="1"/>
</dbReference>
<dbReference type="PANTHER" id="PTHR46468">
    <property type="entry name" value="SENTRIN-SPECIFIC PROTEASE 8"/>
    <property type="match status" value="1"/>
</dbReference>
<keyword evidence="7" id="KW-1185">Reference proteome</keyword>
<evidence type="ECO:0000313" key="6">
    <source>
        <dbReference type="EMBL" id="CAD6265877.1"/>
    </source>
</evidence>
<dbReference type="Pfam" id="PF02902">
    <property type="entry name" value="Peptidase_C48"/>
    <property type="match status" value="1"/>
</dbReference>
<dbReference type="GO" id="GO:0019784">
    <property type="term" value="F:deNEDDylase activity"/>
    <property type="evidence" value="ECO:0007669"/>
    <property type="project" value="InterPro"/>
</dbReference>
<dbReference type="InterPro" id="IPR038765">
    <property type="entry name" value="Papain-like_cys_pep_sf"/>
</dbReference>
<gene>
    <name evidence="6" type="ORF">NCGR_LOCUS49182</name>
</gene>
<accession>A0A811R710</accession>
<dbReference type="GO" id="GO:0006508">
    <property type="term" value="P:proteolysis"/>
    <property type="evidence" value="ECO:0007669"/>
    <property type="project" value="UniProtKB-KW"/>
</dbReference>
<dbReference type="Proteomes" id="UP000604825">
    <property type="component" value="Unassembled WGS sequence"/>
</dbReference>
<dbReference type="AlphaFoldDB" id="A0A811R710"/>
<evidence type="ECO:0000313" key="7">
    <source>
        <dbReference type="Proteomes" id="UP000604825"/>
    </source>
</evidence>
<dbReference type="OrthoDB" id="5065855at2759"/>
<keyword evidence="4" id="KW-0788">Thiol protease</keyword>
<keyword evidence="3" id="KW-0378">Hydrolase</keyword>
<dbReference type="Gene3D" id="3.40.395.10">
    <property type="entry name" value="Adenoviral Proteinase, Chain A"/>
    <property type="match status" value="1"/>
</dbReference>
<evidence type="ECO:0000259" key="5">
    <source>
        <dbReference type="PROSITE" id="PS50600"/>
    </source>
</evidence>
<feature type="domain" description="Ubiquitin-like protease family profile" evidence="5">
    <location>
        <begin position="20"/>
        <end position="191"/>
    </location>
</feature>
<protein>
    <recommendedName>
        <fullName evidence="5">Ubiquitin-like protease family profile domain-containing protein</fullName>
    </recommendedName>
</protein>
<sequence>MGSGSNSKEGEERVLSHGDVVLIRSDLAILRGPCFINDRIIAFYFAHLSASLQEDDDLLLLPPSIPYLLSNLPDSAAVAAVADPLRLASRRLVLLPVNDNPDASIADGGSHWTLLILNNATSPSAPRFVHHDSLPGAPNLPVAARLADALRPLLSGSDSKRDTVPLIEGPTPRQTNGYDCGVYVMAIARALCAWWNNGHDHREGDWFQAVRREVDAHSVKAMRADLLQLINTLIQEKAKANSTSKGDTDPGSLQ</sequence>
<dbReference type="GO" id="GO:0008234">
    <property type="term" value="F:cysteine-type peptidase activity"/>
    <property type="evidence" value="ECO:0007669"/>
    <property type="project" value="UniProtKB-KW"/>
</dbReference>
<keyword evidence="2" id="KW-0645">Protease</keyword>
<evidence type="ECO:0000256" key="3">
    <source>
        <dbReference type="ARBA" id="ARBA00022801"/>
    </source>
</evidence>
<dbReference type="SUPFAM" id="SSF54001">
    <property type="entry name" value="Cysteine proteinases"/>
    <property type="match status" value="1"/>
</dbReference>